<evidence type="ECO:0000256" key="2">
    <source>
        <dbReference type="SAM" id="MobiDB-lite"/>
    </source>
</evidence>
<evidence type="ECO:0000313" key="4">
    <source>
        <dbReference type="EMBL" id="TMW58471.1"/>
    </source>
</evidence>
<dbReference type="CDD" id="cd00159">
    <property type="entry name" value="RhoGAP"/>
    <property type="match status" value="1"/>
</dbReference>
<accession>A0A8K1FDK7</accession>
<feature type="region of interest" description="Disordered" evidence="2">
    <location>
        <begin position="1"/>
        <end position="23"/>
    </location>
</feature>
<protein>
    <recommendedName>
        <fullName evidence="3">Rho-GAP domain-containing protein</fullName>
    </recommendedName>
</protein>
<dbReference type="GO" id="GO:0007165">
    <property type="term" value="P:signal transduction"/>
    <property type="evidence" value="ECO:0007669"/>
    <property type="project" value="InterPro"/>
</dbReference>
<name>A0A8K1FDK7_PYTOL</name>
<feature type="compositionally biased region" description="Polar residues" evidence="2">
    <location>
        <begin position="86"/>
        <end position="97"/>
    </location>
</feature>
<evidence type="ECO:0000256" key="1">
    <source>
        <dbReference type="ARBA" id="ARBA00022468"/>
    </source>
</evidence>
<dbReference type="SUPFAM" id="SSF48350">
    <property type="entry name" value="GTPase activation domain, GAP"/>
    <property type="match status" value="1"/>
</dbReference>
<organism evidence="4 5">
    <name type="scientific">Pythium oligandrum</name>
    <name type="common">Mycoparasitic fungus</name>
    <dbReference type="NCBI Taxonomy" id="41045"/>
    <lineage>
        <taxon>Eukaryota</taxon>
        <taxon>Sar</taxon>
        <taxon>Stramenopiles</taxon>
        <taxon>Oomycota</taxon>
        <taxon>Peronosporomycetes</taxon>
        <taxon>Pythiales</taxon>
        <taxon>Pythiaceae</taxon>
        <taxon>Pythium</taxon>
    </lineage>
</organism>
<dbReference type="GO" id="GO:0005096">
    <property type="term" value="F:GTPase activator activity"/>
    <property type="evidence" value="ECO:0007669"/>
    <property type="project" value="UniProtKB-KW"/>
</dbReference>
<dbReference type="Proteomes" id="UP000794436">
    <property type="component" value="Unassembled WGS sequence"/>
</dbReference>
<dbReference type="SMART" id="SM00324">
    <property type="entry name" value="RhoGAP"/>
    <property type="match status" value="1"/>
</dbReference>
<evidence type="ECO:0000313" key="5">
    <source>
        <dbReference type="Proteomes" id="UP000794436"/>
    </source>
</evidence>
<dbReference type="Pfam" id="PF00620">
    <property type="entry name" value="RhoGAP"/>
    <property type="match status" value="1"/>
</dbReference>
<dbReference type="InterPro" id="IPR008936">
    <property type="entry name" value="Rho_GTPase_activation_prot"/>
</dbReference>
<sequence length="307" mass="34368">MSSCLNMRPVSDKLSPASPSSSCDDPLEISAPFGLRHDVHIRYNYAEARFEGIPDNFLEYLATLGAGNASPVVPGGSKPHAKRSRAWSSSKESQPKQPASEPLLVNQQFRLHFRQVPRVLVHGYDDRIPAVLVMLQQHFLLKKGYLVPHIFRESPNKEDRDQAMNEINHGTFQGETKDVRVIADLIKLWFRELPVPILHQIPWDQMEKLSKIDNAMEEIEASMGSLELCVLHWLADLLAHVAEHQSVNHMGIDQLAVVIAPNLIRIETENPMVAVTTSKAAVIALRSVLKARAERRQQLLAEASPPA</sequence>
<keyword evidence="5" id="KW-1185">Reference proteome</keyword>
<proteinExistence type="predicted"/>
<keyword evidence="1" id="KW-0343">GTPase activation</keyword>
<dbReference type="InterPro" id="IPR000198">
    <property type="entry name" value="RhoGAP_dom"/>
</dbReference>
<feature type="compositionally biased region" description="Low complexity" evidence="2">
    <location>
        <begin position="12"/>
        <end position="23"/>
    </location>
</feature>
<reference evidence="4" key="1">
    <citation type="submission" date="2019-03" db="EMBL/GenBank/DDBJ databases">
        <title>Long read genome sequence of the mycoparasitic Pythium oligandrum ATCC 38472 isolated from sugarbeet rhizosphere.</title>
        <authorList>
            <person name="Gaulin E."/>
        </authorList>
    </citation>
    <scope>NUCLEOTIDE SEQUENCE</scope>
    <source>
        <strain evidence="4">ATCC 38472_TT</strain>
    </source>
</reference>
<dbReference type="InterPro" id="IPR044785">
    <property type="entry name" value="RopGAP1-5"/>
</dbReference>
<feature type="domain" description="Rho-GAP" evidence="3">
    <location>
        <begin position="114"/>
        <end position="300"/>
    </location>
</feature>
<dbReference type="PANTHER" id="PTHR23177:SF35">
    <property type="entry name" value="RHO GTPASE-ACTIVATING PROTEIN GACA"/>
    <property type="match status" value="1"/>
</dbReference>
<dbReference type="EMBL" id="SPLM01000111">
    <property type="protein sequence ID" value="TMW58471.1"/>
    <property type="molecule type" value="Genomic_DNA"/>
</dbReference>
<dbReference type="Gene3D" id="1.10.555.10">
    <property type="entry name" value="Rho GTPase activation protein"/>
    <property type="match status" value="1"/>
</dbReference>
<gene>
    <name evidence="4" type="ORF">Poli38472_010030</name>
</gene>
<dbReference type="PROSITE" id="PS50238">
    <property type="entry name" value="RHOGAP"/>
    <property type="match status" value="1"/>
</dbReference>
<dbReference type="PANTHER" id="PTHR23177">
    <property type="entry name" value="MKIAA1688 PROTEIN"/>
    <property type="match status" value="1"/>
</dbReference>
<dbReference type="OrthoDB" id="185175at2759"/>
<feature type="region of interest" description="Disordered" evidence="2">
    <location>
        <begin position="71"/>
        <end position="101"/>
    </location>
</feature>
<dbReference type="AlphaFoldDB" id="A0A8K1FDK7"/>
<comment type="caution">
    <text evidence="4">The sequence shown here is derived from an EMBL/GenBank/DDBJ whole genome shotgun (WGS) entry which is preliminary data.</text>
</comment>
<dbReference type="InterPro" id="IPR036936">
    <property type="entry name" value="CRIB_dom_sf"/>
</dbReference>
<evidence type="ECO:0000259" key="3">
    <source>
        <dbReference type="PROSITE" id="PS50238"/>
    </source>
</evidence>
<dbReference type="Gene3D" id="3.90.810.10">
    <property type="entry name" value="CRIB domain"/>
    <property type="match status" value="1"/>
</dbReference>